<protein>
    <submittedName>
        <fullName evidence="2">Transporter</fullName>
    </submittedName>
</protein>
<dbReference type="Gene3D" id="3.40.1350.10">
    <property type="match status" value="1"/>
</dbReference>
<dbReference type="InterPro" id="IPR043714">
    <property type="entry name" value="DUF5655"/>
</dbReference>
<dbReference type="AlphaFoldDB" id="A0A0R2DNW1"/>
<evidence type="ECO:0000259" key="1">
    <source>
        <dbReference type="Pfam" id="PF18899"/>
    </source>
</evidence>
<accession>A0A0R2DNW1</accession>
<feature type="domain" description="DUF5655" evidence="1">
    <location>
        <begin position="195"/>
        <end position="303"/>
    </location>
</feature>
<comment type="caution">
    <text evidence="2">The sequence shown here is derived from an EMBL/GenBank/DDBJ whole genome shotgun (WGS) entry which is preliminary data.</text>
</comment>
<dbReference type="OrthoDB" id="9798761at2"/>
<dbReference type="Pfam" id="PF18899">
    <property type="entry name" value="DUF5655"/>
    <property type="match status" value="1"/>
</dbReference>
<reference evidence="2 3" key="1">
    <citation type="journal article" date="2015" name="Genome Announc.">
        <title>Expanding the biotechnology potential of lactobacilli through comparative genomics of 213 strains and associated genera.</title>
        <authorList>
            <person name="Sun Z."/>
            <person name="Harris H.M."/>
            <person name="McCann A."/>
            <person name="Guo C."/>
            <person name="Argimon S."/>
            <person name="Zhang W."/>
            <person name="Yang X."/>
            <person name="Jeffery I.B."/>
            <person name="Cooney J.C."/>
            <person name="Kagawa T.F."/>
            <person name="Liu W."/>
            <person name="Song Y."/>
            <person name="Salvetti E."/>
            <person name="Wrobel A."/>
            <person name="Rasinkangas P."/>
            <person name="Parkhill J."/>
            <person name="Rea M.C."/>
            <person name="O'Sullivan O."/>
            <person name="Ritari J."/>
            <person name="Douillard F.P."/>
            <person name="Paul Ross R."/>
            <person name="Yang R."/>
            <person name="Briner A.E."/>
            <person name="Felis G.E."/>
            <person name="de Vos W.M."/>
            <person name="Barrangou R."/>
            <person name="Klaenhammer T.R."/>
            <person name="Caufield P.W."/>
            <person name="Cui Y."/>
            <person name="Zhang H."/>
            <person name="O'Toole P.W."/>
        </authorList>
    </citation>
    <scope>NUCLEOTIDE SEQUENCE [LARGE SCALE GENOMIC DNA]</scope>
    <source>
        <strain evidence="2 3">DSM 23037</strain>
    </source>
</reference>
<name>A0A0R2DNW1_9LACO</name>
<dbReference type="PATRIC" id="fig|1423744.4.peg.1214"/>
<dbReference type="GO" id="GO:0003676">
    <property type="term" value="F:nucleic acid binding"/>
    <property type="evidence" value="ECO:0007669"/>
    <property type="project" value="InterPro"/>
</dbReference>
<dbReference type="Proteomes" id="UP000051378">
    <property type="component" value="Unassembled WGS sequence"/>
</dbReference>
<organism evidence="2 3">
    <name type="scientific">Holzapfeliella floricola DSM 23037 = JCM 16512</name>
    <dbReference type="NCBI Taxonomy" id="1423744"/>
    <lineage>
        <taxon>Bacteria</taxon>
        <taxon>Bacillati</taxon>
        <taxon>Bacillota</taxon>
        <taxon>Bacilli</taxon>
        <taxon>Lactobacillales</taxon>
        <taxon>Lactobacillaceae</taxon>
        <taxon>Holzapfeliella</taxon>
    </lineage>
</organism>
<dbReference type="EMBL" id="AYZL01000006">
    <property type="protein sequence ID" value="KRN04827.1"/>
    <property type="molecule type" value="Genomic_DNA"/>
</dbReference>
<proteinExistence type="predicted"/>
<sequence length="308" mass="36217">MSLYQFQNNQLTRLKAIPFKVEKEIQRLVEENTEVLLGLTFLATEFHVEHYRLDTVTFDETTNSFVIIEYKNDTKYSVIDQGYAYLNTLLNHKADFVLLYNEVHGTHRRVDEFNFEQTKINFITKGYTNYQLDAVNNPELPIDLYQIKQFENGQIQLDYTEKTKPAKVAKSQTMLTKEPVNFTQISELKNYTEADMLRKGSDETNDLYQELKTEILDLNPNISIKAHKTYLAFLINDKDFCDITIQKKQLKLFLNMKFGQLNDKLDYARDMRNIGKYGNGDYEVTFNNHTDLPYIIDLIKQSMVKNDQ</sequence>
<gene>
    <name evidence="2" type="ORF">FC86_GL001184</name>
</gene>
<evidence type="ECO:0000313" key="2">
    <source>
        <dbReference type="EMBL" id="KRN04827.1"/>
    </source>
</evidence>
<evidence type="ECO:0000313" key="3">
    <source>
        <dbReference type="Proteomes" id="UP000051378"/>
    </source>
</evidence>
<dbReference type="RefSeq" id="WP_056974141.1">
    <property type="nucleotide sequence ID" value="NZ_AYZL01000006.1"/>
</dbReference>
<keyword evidence="3" id="KW-1185">Reference proteome</keyword>
<dbReference type="STRING" id="1423744.FC86_GL001184"/>
<dbReference type="InterPro" id="IPR011856">
    <property type="entry name" value="tRNA_endonuc-like_dom_sf"/>
</dbReference>